<protein>
    <submittedName>
        <fullName evidence="1">Uncharacterized protein</fullName>
    </submittedName>
</protein>
<dbReference type="Proteomes" id="UP001059380">
    <property type="component" value="Chromosome"/>
</dbReference>
<organism evidence="1 2">
    <name type="scientific">Occallatibacter riparius</name>
    <dbReference type="NCBI Taxonomy" id="1002689"/>
    <lineage>
        <taxon>Bacteria</taxon>
        <taxon>Pseudomonadati</taxon>
        <taxon>Acidobacteriota</taxon>
        <taxon>Terriglobia</taxon>
        <taxon>Terriglobales</taxon>
        <taxon>Acidobacteriaceae</taxon>
        <taxon>Occallatibacter</taxon>
    </lineage>
</organism>
<dbReference type="AlphaFoldDB" id="A0A9J7BUK2"/>
<dbReference type="RefSeq" id="WP_260795983.1">
    <property type="nucleotide sequence ID" value="NZ_CP093313.1"/>
</dbReference>
<name>A0A9J7BUK2_9BACT</name>
<sequence>MQFQADQQQGLEVAKMFEQATIAVQDQKGYAQLHSMLDAAFAQSDVEVLLNRVVKAKLPIRDFETVIQRGYLGKDALAVYQSLPVSDQALTRERYLRLVEQVPDALRQRYFKAYAYY</sequence>
<evidence type="ECO:0000313" key="1">
    <source>
        <dbReference type="EMBL" id="UWZ86343.1"/>
    </source>
</evidence>
<dbReference type="EMBL" id="CP093313">
    <property type="protein sequence ID" value="UWZ86343.1"/>
    <property type="molecule type" value="Genomic_DNA"/>
</dbReference>
<dbReference type="KEGG" id="orp:MOP44_10460"/>
<evidence type="ECO:0000313" key="2">
    <source>
        <dbReference type="Proteomes" id="UP001059380"/>
    </source>
</evidence>
<keyword evidence="2" id="KW-1185">Reference proteome</keyword>
<gene>
    <name evidence="1" type="ORF">MOP44_10460</name>
</gene>
<proteinExistence type="predicted"/>
<accession>A0A9J7BUK2</accession>
<reference evidence="1" key="1">
    <citation type="submission" date="2021-04" db="EMBL/GenBank/DDBJ databases">
        <title>Phylogenetic analysis of Acidobacteriaceae.</title>
        <authorList>
            <person name="Qiu L."/>
            <person name="Zhang Q."/>
        </authorList>
    </citation>
    <scope>NUCLEOTIDE SEQUENCE</scope>
    <source>
        <strain evidence="1">DSM 25168</strain>
    </source>
</reference>